<dbReference type="InterPro" id="IPR005872">
    <property type="entry name" value="SUI1_arc_bac"/>
</dbReference>
<keyword evidence="1" id="KW-0810">Translation regulation</keyword>
<gene>
    <name evidence="4" type="primary">yciH</name>
    <name evidence="4" type="ORF">SAMEA104719789_01004</name>
</gene>
<dbReference type="GO" id="GO:0006417">
    <property type="term" value="P:regulation of translation"/>
    <property type="evidence" value="ECO:0007669"/>
    <property type="project" value="UniProtKB-KW"/>
</dbReference>
<feature type="domain" description="SUI1" evidence="3">
    <location>
        <begin position="41"/>
        <end position="101"/>
    </location>
</feature>
<dbReference type="AlphaFoldDB" id="A0A383U0B8"/>
<evidence type="ECO:0000313" key="5">
    <source>
        <dbReference type="Proteomes" id="UP000262142"/>
    </source>
</evidence>
<accession>A0A383U0B8</accession>
<dbReference type="SUPFAM" id="SSF55159">
    <property type="entry name" value="eIF1-like"/>
    <property type="match status" value="1"/>
</dbReference>
<dbReference type="RefSeq" id="WP_119057966.1">
    <property type="nucleotide sequence ID" value="NZ_OX579588.1"/>
</dbReference>
<proteinExistence type="predicted"/>
<keyword evidence="4" id="KW-0396">Initiation factor</keyword>
<dbReference type="InterPro" id="IPR001950">
    <property type="entry name" value="SUI1"/>
</dbReference>
<evidence type="ECO:0000313" key="4">
    <source>
        <dbReference type="EMBL" id="SZD72889.1"/>
    </source>
</evidence>
<reference evidence="4 5" key="1">
    <citation type="submission" date="2018-09" db="EMBL/GenBank/DDBJ databases">
        <authorList>
            <consortium name="Pathogen Informatics"/>
        </authorList>
    </citation>
    <scope>NUCLEOTIDE SEQUENCE [LARGE SCALE GENOMIC DNA]</scope>
    <source>
        <strain evidence="4 5">OH-22767</strain>
    </source>
</reference>
<dbReference type="EMBL" id="UNSC01000004">
    <property type="protein sequence ID" value="SZD72889.1"/>
    <property type="molecule type" value="Genomic_DNA"/>
</dbReference>
<dbReference type="PROSITE" id="PS50296">
    <property type="entry name" value="SUI1"/>
    <property type="match status" value="1"/>
</dbReference>
<organism evidence="4 5">
    <name type="scientific">Candidatus Ornithobacterium hominis</name>
    <dbReference type="NCBI Taxonomy" id="2497989"/>
    <lineage>
        <taxon>Bacteria</taxon>
        <taxon>Pseudomonadati</taxon>
        <taxon>Bacteroidota</taxon>
        <taxon>Flavobacteriia</taxon>
        <taxon>Flavobacteriales</taxon>
        <taxon>Weeksellaceae</taxon>
        <taxon>Ornithobacterium</taxon>
    </lineage>
</organism>
<protein>
    <submittedName>
        <fullName evidence="4">Translation initiation factor Sui1</fullName>
    </submittedName>
</protein>
<keyword evidence="5" id="KW-1185">Reference proteome</keyword>
<dbReference type="OrthoDB" id="9792915at2"/>
<keyword evidence="2" id="KW-0648">Protein biosynthesis</keyword>
<evidence type="ECO:0000256" key="2">
    <source>
        <dbReference type="ARBA" id="ARBA00022917"/>
    </source>
</evidence>
<evidence type="ECO:0000259" key="3">
    <source>
        <dbReference type="PROSITE" id="PS50296"/>
    </source>
</evidence>
<dbReference type="Gene3D" id="3.30.780.10">
    <property type="entry name" value="SUI1-like domain"/>
    <property type="match status" value="1"/>
</dbReference>
<dbReference type="GO" id="GO:0003743">
    <property type="term" value="F:translation initiation factor activity"/>
    <property type="evidence" value="ECO:0007669"/>
    <property type="project" value="UniProtKB-KW"/>
</dbReference>
<dbReference type="Pfam" id="PF01253">
    <property type="entry name" value="SUI1"/>
    <property type="match status" value="1"/>
</dbReference>
<sequence>MDLKEQLKKAFPEHEFEANEADDSENDGLWIPDEVVECHYEKRNGKPHTIIKGYTGHQDDFKQLAKEIKKMLGVGGSFKNEEIIIQGDLRKKIMDYLKKQGMKVKRVGG</sequence>
<dbReference type="CDD" id="cd11567">
    <property type="entry name" value="YciH_like"/>
    <property type="match status" value="1"/>
</dbReference>
<evidence type="ECO:0000256" key="1">
    <source>
        <dbReference type="ARBA" id="ARBA00022845"/>
    </source>
</evidence>
<dbReference type="InterPro" id="IPR036877">
    <property type="entry name" value="SUI1_dom_sf"/>
</dbReference>
<dbReference type="Proteomes" id="UP000262142">
    <property type="component" value="Unassembled WGS sequence"/>
</dbReference>
<name>A0A383U0B8_9FLAO</name>